<evidence type="ECO:0000313" key="2">
    <source>
        <dbReference type="Proteomes" id="UP001610631"/>
    </source>
</evidence>
<accession>A0ABW7PIV8</accession>
<proteinExistence type="predicted"/>
<keyword evidence="2" id="KW-1185">Reference proteome</keyword>
<organism evidence="1 2">
    <name type="scientific">Streptomyces racemochromogenes</name>
    <dbReference type="NCBI Taxonomy" id="67353"/>
    <lineage>
        <taxon>Bacteria</taxon>
        <taxon>Bacillati</taxon>
        <taxon>Actinomycetota</taxon>
        <taxon>Actinomycetes</taxon>
        <taxon>Kitasatosporales</taxon>
        <taxon>Streptomycetaceae</taxon>
        <taxon>Streptomyces</taxon>
    </lineage>
</organism>
<evidence type="ECO:0000313" key="1">
    <source>
        <dbReference type="EMBL" id="MFH7598337.1"/>
    </source>
</evidence>
<protein>
    <submittedName>
        <fullName evidence="1">Uncharacterized protein</fullName>
    </submittedName>
</protein>
<dbReference type="EMBL" id="JBBDHD010000078">
    <property type="protein sequence ID" value="MFH7598337.1"/>
    <property type="molecule type" value="Genomic_DNA"/>
</dbReference>
<dbReference type="RefSeq" id="WP_395512033.1">
    <property type="nucleotide sequence ID" value="NZ_JBBDHD010000078.1"/>
</dbReference>
<comment type="caution">
    <text evidence="1">The sequence shown here is derived from an EMBL/GenBank/DDBJ whole genome shotgun (WGS) entry which is preliminary data.</text>
</comment>
<name>A0ABW7PIV8_9ACTN</name>
<gene>
    <name evidence="1" type="ORF">WDV06_25055</name>
</gene>
<sequence length="141" mass="13992">MGGWENTRSGRHGRHARRGALLLLLALAMAAGTGFLCVRGGAAVPGARAAEGPVRAYAAHGVAGPYGGSGPRVACVSPHELPGCSPLAHVTPAVLPAPPPAVTAARPGPAPRALPAATGPVRPPGTLARAPDLHALQVLRT</sequence>
<reference evidence="1 2" key="1">
    <citation type="submission" date="2024-03" db="EMBL/GenBank/DDBJ databases">
        <title>Whole genome sequencing of Streptomyces racemochromogenes, to identify antimicrobial biosynthetic gene clusters.</title>
        <authorList>
            <person name="Suryawanshi P."/>
            <person name="Krishnaraj P.U."/>
            <person name="Arun Y.P."/>
            <person name="Suryawanshi M.P."/>
            <person name="Rakshit O."/>
        </authorList>
    </citation>
    <scope>NUCLEOTIDE SEQUENCE [LARGE SCALE GENOMIC DNA]</scope>
    <source>
        <strain evidence="1 2">AUDT626</strain>
    </source>
</reference>
<dbReference type="Proteomes" id="UP001610631">
    <property type="component" value="Unassembled WGS sequence"/>
</dbReference>